<evidence type="ECO:0000313" key="3">
    <source>
        <dbReference type="EMBL" id="HBK52969.1"/>
    </source>
</evidence>
<name>A0A354YUW0_9FIRM</name>
<accession>A0A354YUW0</accession>
<reference evidence="3 4" key="1">
    <citation type="journal article" date="2018" name="Nat. Biotechnol.">
        <title>A standardized bacterial taxonomy based on genome phylogeny substantially revises the tree of life.</title>
        <authorList>
            <person name="Parks D.H."/>
            <person name="Chuvochina M."/>
            <person name="Waite D.W."/>
            <person name="Rinke C."/>
            <person name="Skarshewski A."/>
            <person name="Chaumeil P.A."/>
            <person name="Hugenholtz P."/>
        </authorList>
    </citation>
    <scope>NUCLEOTIDE SEQUENCE [LARGE SCALE GENOMIC DNA]</scope>
    <source>
        <strain evidence="3">UBA10948</strain>
    </source>
</reference>
<comment type="similarity">
    <text evidence="2">Belongs to the UPF0291 family.</text>
</comment>
<dbReference type="Gene3D" id="1.10.287.540">
    <property type="entry name" value="Helix hairpin bin"/>
    <property type="match status" value="1"/>
</dbReference>
<dbReference type="STRING" id="378794.GCA_001570625_01142"/>
<dbReference type="PANTHER" id="PTHR37300">
    <property type="entry name" value="UPF0291 PROTEIN CBO2609/CLC_2481"/>
    <property type="match status" value="1"/>
</dbReference>
<dbReference type="AlphaFoldDB" id="A0A354YUW0"/>
<proteinExistence type="inferred from homology"/>
<dbReference type="Proteomes" id="UP000263273">
    <property type="component" value="Unassembled WGS sequence"/>
</dbReference>
<dbReference type="SUPFAM" id="SSF158221">
    <property type="entry name" value="YnzC-like"/>
    <property type="match status" value="1"/>
</dbReference>
<protein>
    <recommendedName>
        <fullName evidence="2">UPF0291 protein DDZ44_03400</fullName>
    </recommendedName>
</protein>
<gene>
    <name evidence="3" type="ORF">DDZ44_03400</name>
</gene>
<comment type="subcellular location">
    <subcellularLocation>
        <location evidence="2">Cytoplasm</location>
    </subcellularLocation>
</comment>
<evidence type="ECO:0000313" key="4">
    <source>
        <dbReference type="Proteomes" id="UP000263273"/>
    </source>
</evidence>
<dbReference type="EMBL" id="DNZF01000072">
    <property type="protein sequence ID" value="HBK52969.1"/>
    <property type="molecule type" value="Genomic_DNA"/>
</dbReference>
<sequence length="73" mass="8389">MTEGIIKRINELAKKKREQGLNPEELQEQKKLYDVYLNGIRQQVKSQLEAVSAHPPGCNCGKEHHHHNGECQK</sequence>
<comment type="caution">
    <text evidence="3">The sequence shown here is derived from an EMBL/GenBank/DDBJ whole genome shotgun (WGS) entry which is preliminary data.</text>
</comment>
<dbReference type="RefSeq" id="WP_061213651.1">
    <property type="nucleotide sequence ID" value="NZ_DCDX01000060.1"/>
</dbReference>
<dbReference type="InterPro" id="IPR009242">
    <property type="entry name" value="DUF896"/>
</dbReference>
<dbReference type="HAMAP" id="MF_01103">
    <property type="entry name" value="UPF0291"/>
    <property type="match status" value="1"/>
</dbReference>
<evidence type="ECO:0000256" key="2">
    <source>
        <dbReference type="HAMAP-Rule" id="MF_01103"/>
    </source>
</evidence>
<evidence type="ECO:0000256" key="1">
    <source>
        <dbReference type="ARBA" id="ARBA00022490"/>
    </source>
</evidence>
<dbReference type="Pfam" id="PF05979">
    <property type="entry name" value="DUF896"/>
    <property type="match status" value="1"/>
</dbReference>
<organism evidence="3 4">
    <name type="scientific">Syntrophomonas wolfei</name>
    <dbReference type="NCBI Taxonomy" id="863"/>
    <lineage>
        <taxon>Bacteria</taxon>
        <taxon>Bacillati</taxon>
        <taxon>Bacillota</taxon>
        <taxon>Clostridia</taxon>
        <taxon>Eubacteriales</taxon>
        <taxon>Syntrophomonadaceae</taxon>
        <taxon>Syntrophomonas</taxon>
    </lineage>
</organism>
<dbReference type="PANTHER" id="PTHR37300:SF1">
    <property type="entry name" value="UPF0291 PROTEIN YNZC"/>
    <property type="match status" value="1"/>
</dbReference>
<keyword evidence="1 2" id="KW-0963">Cytoplasm</keyword>
<dbReference type="GO" id="GO:0005737">
    <property type="term" value="C:cytoplasm"/>
    <property type="evidence" value="ECO:0007669"/>
    <property type="project" value="UniProtKB-SubCell"/>
</dbReference>